<dbReference type="STRING" id="537006.PRABACTJOHN_01847"/>
<dbReference type="HOGENOM" id="CLU_3366360_0_0_10"/>
<evidence type="ECO:0000313" key="2">
    <source>
        <dbReference type="Proteomes" id="UP000005510"/>
    </source>
</evidence>
<sequence length="39" mass="4854">MKTNKLLLYPDQKYHLKNKKTNLLSYLFRNFIFYDLKTV</sequence>
<protein>
    <submittedName>
        <fullName evidence="1">Uncharacterized protein</fullName>
    </submittedName>
</protein>
<comment type="caution">
    <text evidence="1">The sequence shown here is derived from an EMBL/GenBank/DDBJ whole genome shotgun (WGS) entry which is preliminary data.</text>
</comment>
<evidence type="ECO:0000313" key="1">
    <source>
        <dbReference type="EMBL" id="EEC96744.1"/>
    </source>
</evidence>
<dbReference type="EMBL" id="ABYH01000210">
    <property type="protein sequence ID" value="EEC96744.1"/>
    <property type="molecule type" value="Genomic_DNA"/>
</dbReference>
<organism evidence="1 2">
    <name type="scientific">Parabacteroides johnsonii DSM 18315</name>
    <dbReference type="NCBI Taxonomy" id="537006"/>
    <lineage>
        <taxon>Bacteria</taxon>
        <taxon>Pseudomonadati</taxon>
        <taxon>Bacteroidota</taxon>
        <taxon>Bacteroidia</taxon>
        <taxon>Bacteroidales</taxon>
        <taxon>Tannerellaceae</taxon>
        <taxon>Parabacteroides</taxon>
    </lineage>
</organism>
<name>B7B9Z2_9BACT</name>
<reference evidence="1 2" key="2">
    <citation type="submission" date="2008-10" db="EMBL/GenBank/DDBJ databases">
        <authorList>
            <person name="Fulton L."/>
            <person name="Clifton S."/>
            <person name="Fulton B."/>
            <person name="Xu J."/>
            <person name="Minx P."/>
            <person name="Pepin K.H."/>
            <person name="Johnson M."/>
            <person name="Bhonagiri V."/>
            <person name="Nash W.E."/>
            <person name="Mardis E.R."/>
            <person name="Wilson R.K."/>
        </authorList>
    </citation>
    <scope>NUCLEOTIDE SEQUENCE [LARGE SCALE GENOMIC DNA]</scope>
    <source>
        <strain evidence="1 2">DSM 18315</strain>
    </source>
</reference>
<gene>
    <name evidence="1" type="ORF">PRABACTJOHN_01847</name>
</gene>
<dbReference type="Proteomes" id="UP000005510">
    <property type="component" value="Unassembled WGS sequence"/>
</dbReference>
<accession>B7B9Z2</accession>
<dbReference type="AlphaFoldDB" id="B7B9Z2"/>
<proteinExistence type="predicted"/>
<reference evidence="1 2" key="1">
    <citation type="submission" date="2008-10" db="EMBL/GenBank/DDBJ databases">
        <title>Draft genome sequence of Parabacteroides johnsonii (DSM 18315).</title>
        <authorList>
            <person name="Sudarsanam P."/>
            <person name="Ley R."/>
            <person name="Guruge J."/>
            <person name="Turnbaugh P.J."/>
            <person name="Mahowald M."/>
            <person name="Liep D."/>
            <person name="Gordon J."/>
        </authorList>
    </citation>
    <scope>NUCLEOTIDE SEQUENCE [LARGE SCALE GENOMIC DNA]</scope>
    <source>
        <strain evidence="1 2">DSM 18315</strain>
    </source>
</reference>